<evidence type="ECO:0000313" key="10">
    <source>
        <dbReference type="EMBL" id="ARW61188.1"/>
    </source>
</evidence>
<proteinExistence type="inferred from homology"/>
<evidence type="ECO:0000256" key="5">
    <source>
        <dbReference type="ARBA" id="ARBA00023141"/>
    </source>
</evidence>
<evidence type="ECO:0000256" key="4">
    <source>
        <dbReference type="ARBA" id="ARBA00022822"/>
    </source>
</evidence>
<feature type="active site" description="Proton acceptor" evidence="8">
    <location>
        <position position="60"/>
    </location>
</feature>
<protein>
    <recommendedName>
        <fullName evidence="8">Tryptophan synthase alpha chain</fullName>
        <ecNumber evidence="8">4.2.1.20</ecNumber>
    </recommendedName>
</protein>
<accession>A0A1Z1M548</accession>
<dbReference type="Gene3D" id="3.20.20.70">
    <property type="entry name" value="Aldolase class I"/>
    <property type="match status" value="1"/>
</dbReference>
<evidence type="ECO:0000256" key="3">
    <source>
        <dbReference type="ARBA" id="ARBA00022605"/>
    </source>
</evidence>
<dbReference type="GeneID" id="33354192"/>
<name>A0A1Z1M548_9FLOR</name>
<dbReference type="GO" id="GO:0005829">
    <property type="term" value="C:cytosol"/>
    <property type="evidence" value="ECO:0007669"/>
    <property type="project" value="TreeGrafter"/>
</dbReference>
<evidence type="ECO:0000256" key="7">
    <source>
        <dbReference type="ARBA" id="ARBA00049047"/>
    </source>
</evidence>
<evidence type="ECO:0000256" key="9">
    <source>
        <dbReference type="RuleBase" id="RU003662"/>
    </source>
</evidence>
<keyword evidence="10" id="KW-0150">Chloroplast</keyword>
<dbReference type="RefSeq" id="YP_009392626.1">
    <property type="nucleotide sequence ID" value="NC_035264.1"/>
</dbReference>
<organism evidence="10">
    <name type="scientific">Bostrychia tenella</name>
    <dbReference type="NCBI Taxonomy" id="324755"/>
    <lineage>
        <taxon>Eukaryota</taxon>
        <taxon>Rhodophyta</taxon>
        <taxon>Florideophyceae</taxon>
        <taxon>Rhodymeniophycidae</taxon>
        <taxon>Ceramiales</taxon>
        <taxon>Rhodomelaceae</taxon>
        <taxon>Bostrychia</taxon>
    </lineage>
</organism>
<dbReference type="NCBIfam" id="TIGR00262">
    <property type="entry name" value="trpA"/>
    <property type="match status" value="1"/>
</dbReference>
<dbReference type="InterPro" id="IPR002028">
    <property type="entry name" value="Trp_synthase_suA"/>
</dbReference>
<dbReference type="GO" id="GO:0004834">
    <property type="term" value="F:tryptophan synthase activity"/>
    <property type="evidence" value="ECO:0007669"/>
    <property type="project" value="UniProtKB-UniRule"/>
</dbReference>
<comment type="catalytic activity">
    <reaction evidence="7 8">
        <text>(1S,2R)-1-C-(indol-3-yl)glycerol 3-phosphate + L-serine = D-glyceraldehyde 3-phosphate + L-tryptophan + H2O</text>
        <dbReference type="Rhea" id="RHEA:10532"/>
        <dbReference type="ChEBI" id="CHEBI:15377"/>
        <dbReference type="ChEBI" id="CHEBI:33384"/>
        <dbReference type="ChEBI" id="CHEBI:57912"/>
        <dbReference type="ChEBI" id="CHEBI:58866"/>
        <dbReference type="ChEBI" id="CHEBI:59776"/>
        <dbReference type="EC" id="4.2.1.20"/>
    </reaction>
</comment>
<comment type="pathway">
    <text evidence="1 8">Amino-acid biosynthesis; L-tryptophan biosynthesis; L-tryptophan from chorismate: step 5/5.</text>
</comment>
<comment type="similarity">
    <text evidence="8 9">Belongs to the TrpA family.</text>
</comment>
<dbReference type="AlphaFoldDB" id="A0A1Z1M548"/>
<dbReference type="HAMAP" id="MF_00131">
    <property type="entry name" value="Trp_synth_alpha"/>
    <property type="match status" value="1"/>
</dbReference>
<keyword evidence="4 8" id="KW-0822">Tryptophan biosynthesis</keyword>
<evidence type="ECO:0000256" key="6">
    <source>
        <dbReference type="ARBA" id="ARBA00023239"/>
    </source>
</evidence>
<evidence type="ECO:0000256" key="2">
    <source>
        <dbReference type="ARBA" id="ARBA00011270"/>
    </source>
</evidence>
<keyword evidence="5 8" id="KW-0057">Aromatic amino acid biosynthesis</keyword>
<feature type="active site" description="Proton acceptor" evidence="8">
    <location>
        <position position="49"/>
    </location>
</feature>
<gene>
    <name evidence="8 10" type="primary">trpA</name>
</gene>
<dbReference type="Pfam" id="PF00290">
    <property type="entry name" value="Trp_syntA"/>
    <property type="match status" value="1"/>
</dbReference>
<dbReference type="PANTHER" id="PTHR43406:SF1">
    <property type="entry name" value="TRYPTOPHAN SYNTHASE ALPHA CHAIN, CHLOROPLASTIC"/>
    <property type="match status" value="1"/>
</dbReference>
<reference evidence="10" key="1">
    <citation type="journal article" date="2017" name="J. Phycol.">
        <title>Analysis of chloroplast genomes and a supermatrix inform reclassification of the Rhodomelaceae (Rhodophyta).</title>
        <authorList>
            <person name="Diaz-Tapia P."/>
            <person name="Maggs C.A."/>
            <person name="West J.A."/>
            <person name="Verbruggen H."/>
        </authorList>
    </citation>
    <scope>NUCLEOTIDE SEQUENCE</scope>
    <source>
        <strain evidence="10">JW3079</strain>
    </source>
</reference>
<comment type="subunit">
    <text evidence="2 8">Tetramer of two alpha and two beta chains.</text>
</comment>
<dbReference type="InterPro" id="IPR013785">
    <property type="entry name" value="Aldolase_TIM"/>
</dbReference>
<evidence type="ECO:0000256" key="8">
    <source>
        <dbReference type="HAMAP-Rule" id="MF_00131"/>
    </source>
</evidence>
<dbReference type="CDD" id="cd04724">
    <property type="entry name" value="Tryptophan_synthase_alpha"/>
    <property type="match status" value="1"/>
</dbReference>
<dbReference type="InterPro" id="IPR011060">
    <property type="entry name" value="RibuloseP-bd_barrel"/>
</dbReference>
<dbReference type="EC" id="4.2.1.20" evidence="8"/>
<evidence type="ECO:0000256" key="1">
    <source>
        <dbReference type="ARBA" id="ARBA00004733"/>
    </source>
</evidence>
<geneLocation type="chloroplast" evidence="10"/>
<comment type="function">
    <text evidence="8">The alpha subunit is responsible for the aldol cleavage of indoleglycerol phosphate to indole and glyceraldehyde 3-phosphate.</text>
</comment>
<comment type="subcellular location">
    <subcellularLocation>
        <location evidence="8">Plastid</location>
        <location evidence="8">Chloroplast</location>
    </subcellularLocation>
</comment>
<keyword evidence="6 8" id="KW-0456">Lyase</keyword>
<keyword evidence="3 8" id="KW-0028">Amino-acid biosynthesis</keyword>
<keyword evidence="10" id="KW-0934">Plastid</keyword>
<dbReference type="UniPathway" id="UPA00035">
    <property type="reaction ID" value="UER00044"/>
</dbReference>
<dbReference type="GO" id="GO:0009507">
    <property type="term" value="C:chloroplast"/>
    <property type="evidence" value="ECO:0007669"/>
    <property type="project" value="UniProtKB-SubCell"/>
</dbReference>
<dbReference type="PANTHER" id="PTHR43406">
    <property type="entry name" value="TRYPTOPHAN SYNTHASE, ALPHA CHAIN"/>
    <property type="match status" value="1"/>
</dbReference>
<dbReference type="EMBL" id="MF101417">
    <property type="protein sequence ID" value="ARW61188.1"/>
    <property type="molecule type" value="Genomic_DNA"/>
</dbReference>
<dbReference type="SUPFAM" id="SSF51366">
    <property type="entry name" value="Ribulose-phoshate binding barrel"/>
    <property type="match status" value="1"/>
</dbReference>
<sequence>MNSISKILHKKSKVCNCALIPFVTAGYPDISTTIQVLYTLEQEGADIIELGIPYIDALADGPIIQQASKIAVEQGTYVEQVLDILKKVHLKLNTPIIIFSYYNPILVRGIHKFILEIFNLGVKGLVIPDLPIEETDYLILLCAKYNIELILFVAPTSSTNRISDILSKAPGCLYLISNTGVTGIRTNINYRILKLSKYIKSKTNKLIMLGFGISSATQVSQVSKWNIDGIVIGSAFMRILSKNYTQTLNMNTLNEVGNFCKIVKSSIES</sequence>